<dbReference type="Proteomes" id="UP001054889">
    <property type="component" value="Unassembled WGS sequence"/>
</dbReference>
<protein>
    <submittedName>
        <fullName evidence="2">Uncharacterized protein</fullName>
    </submittedName>
</protein>
<feature type="region of interest" description="Disordered" evidence="1">
    <location>
        <begin position="38"/>
        <end position="81"/>
    </location>
</feature>
<dbReference type="AlphaFoldDB" id="A0AAV5CJP0"/>
<feature type="compositionally biased region" description="Gly residues" evidence="1">
    <location>
        <begin position="72"/>
        <end position="81"/>
    </location>
</feature>
<reference evidence="2" key="1">
    <citation type="journal article" date="2018" name="DNA Res.">
        <title>Multiple hybrid de novo genome assembly of finger millet, an orphan allotetraploid crop.</title>
        <authorList>
            <person name="Hatakeyama M."/>
            <person name="Aluri S."/>
            <person name="Balachadran M.T."/>
            <person name="Sivarajan S.R."/>
            <person name="Patrignani A."/>
            <person name="Gruter S."/>
            <person name="Poveda L."/>
            <person name="Shimizu-Inatsugi R."/>
            <person name="Baeten J."/>
            <person name="Francoijs K.J."/>
            <person name="Nataraja K.N."/>
            <person name="Reddy Y.A.N."/>
            <person name="Phadnis S."/>
            <person name="Ravikumar R.L."/>
            <person name="Schlapbach R."/>
            <person name="Sreeman S.M."/>
            <person name="Shimizu K.K."/>
        </authorList>
    </citation>
    <scope>NUCLEOTIDE SEQUENCE</scope>
</reference>
<accession>A0AAV5CJP0</accession>
<evidence type="ECO:0000313" key="2">
    <source>
        <dbReference type="EMBL" id="GJM98662.1"/>
    </source>
</evidence>
<name>A0AAV5CJP0_ELECO</name>
<gene>
    <name evidence="2" type="primary">ga15691</name>
    <name evidence="2" type="ORF">PR202_ga15691</name>
</gene>
<sequence length="81" mass="8681">MRCGSATRRSTKCRATTGMGNLITALASGVILSTASLSRQSERLRWRRSSSRGRRPNHTSGLTGQLTKRRSTGGGCTGISR</sequence>
<proteinExistence type="predicted"/>
<evidence type="ECO:0000313" key="3">
    <source>
        <dbReference type="Proteomes" id="UP001054889"/>
    </source>
</evidence>
<keyword evidence="3" id="KW-1185">Reference proteome</keyword>
<reference evidence="2" key="2">
    <citation type="submission" date="2021-12" db="EMBL/GenBank/DDBJ databases">
        <title>Resequencing data analysis of finger millet.</title>
        <authorList>
            <person name="Hatakeyama M."/>
            <person name="Aluri S."/>
            <person name="Balachadran M.T."/>
            <person name="Sivarajan S.R."/>
            <person name="Poveda L."/>
            <person name="Shimizu-Inatsugi R."/>
            <person name="Schlapbach R."/>
            <person name="Sreeman S.M."/>
            <person name="Shimizu K.K."/>
        </authorList>
    </citation>
    <scope>NUCLEOTIDE SEQUENCE</scope>
</reference>
<organism evidence="2 3">
    <name type="scientific">Eleusine coracana subsp. coracana</name>
    <dbReference type="NCBI Taxonomy" id="191504"/>
    <lineage>
        <taxon>Eukaryota</taxon>
        <taxon>Viridiplantae</taxon>
        <taxon>Streptophyta</taxon>
        <taxon>Embryophyta</taxon>
        <taxon>Tracheophyta</taxon>
        <taxon>Spermatophyta</taxon>
        <taxon>Magnoliopsida</taxon>
        <taxon>Liliopsida</taxon>
        <taxon>Poales</taxon>
        <taxon>Poaceae</taxon>
        <taxon>PACMAD clade</taxon>
        <taxon>Chloridoideae</taxon>
        <taxon>Cynodonteae</taxon>
        <taxon>Eleusininae</taxon>
        <taxon>Eleusine</taxon>
    </lineage>
</organism>
<feature type="compositionally biased region" description="Basic residues" evidence="1">
    <location>
        <begin position="45"/>
        <end position="57"/>
    </location>
</feature>
<comment type="caution">
    <text evidence="2">The sequence shown here is derived from an EMBL/GenBank/DDBJ whole genome shotgun (WGS) entry which is preliminary data.</text>
</comment>
<evidence type="ECO:0000256" key="1">
    <source>
        <dbReference type="SAM" id="MobiDB-lite"/>
    </source>
</evidence>
<dbReference type="EMBL" id="BQKI01000007">
    <property type="protein sequence ID" value="GJM98662.1"/>
    <property type="molecule type" value="Genomic_DNA"/>
</dbReference>